<comment type="similarity">
    <text evidence="7">Belongs to the Slam family.</text>
</comment>
<dbReference type="Pfam" id="PF04575">
    <property type="entry name" value="SlipAM"/>
    <property type="match status" value="1"/>
</dbReference>
<keyword evidence="12" id="KW-1185">Reference proteome</keyword>
<evidence type="ECO:0000256" key="3">
    <source>
        <dbReference type="ARBA" id="ARBA00022692"/>
    </source>
</evidence>
<evidence type="ECO:0000256" key="5">
    <source>
        <dbReference type="ARBA" id="ARBA00023136"/>
    </source>
</evidence>
<accession>A0ABV6H306</accession>
<evidence type="ECO:0000313" key="11">
    <source>
        <dbReference type="EMBL" id="MFC0309868.1"/>
    </source>
</evidence>
<evidence type="ECO:0000259" key="9">
    <source>
        <dbReference type="Pfam" id="PF04575"/>
    </source>
</evidence>
<evidence type="ECO:0000256" key="2">
    <source>
        <dbReference type="ARBA" id="ARBA00022452"/>
    </source>
</evidence>
<keyword evidence="11" id="KW-0449">Lipoprotein</keyword>
<evidence type="ECO:0000256" key="6">
    <source>
        <dbReference type="ARBA" id="ARBA00023237"/>
    </source>
</evidence>
<evidence type="ECO:0000313" key="12">
    <source>
        <dbReference type="Proteomes" id="UP001589767"/>
    </source>
</evidence>
<dbReference type="Pfam" id="PF24575">
    <property type="entry name" value="TPR_Slam"/>
    <property type="match status" value="1"/>
</dbReference>
<evidence type="ECO:0000259" key="10">
    <source>
        <dbReference type="Pfam" id="PF24575"/>
    </source>
</evidence>
<feature type="chain" id="PRO_5046712251" evidence="8">
    <location>
        <begin position="18"/>
        <end position="479"/>
    </location>
</feature>
<keyword evidence="6" id="KW-0998">Cell outer membrane</keyword>
<keyword evidence="3" id="KW-0812">Transmembrane</keyword>
<dbReference type="InterPro" id="IPR007655">
    <property type="entry name" value="Slam_C"/>
</dbReference>
<proteinExistence type="inferred from homology"/>
<feature type="domain" description="Surface lipoprotein assembly modifier N-terminal TPR repeats region" evidence="10">
    <location>
        <begin position="57"/>
        <end position="158"/>
    </location>
</feature>
<dbReference type="Proteomes" id="UP001589767">
    <property type="component" value="Unassembled WGS sequence"/>
</dbReference>
<keyword evidence="5" id="KW-0472">Membrane</keyword>
<reference evidence="11 12" key="1">
    <citation type="submission" date="2024-09" db="EMBL/GenBank/DDBJ databases">
        <authorList>
            <person name="Sun Q."/>
            <person name="Mori K."/>
        </authorList>
    </citation>
    <scope>NUCLEOTIDE SEQUENCE [LARGE SCALE GENOMIC DNA]</scope>
    <source>
        <strain evidence="11 12">CCM 7539</strain>
    </source>
</reference>
<evidence type="ECO:0000256" key="7">
    <source>
        <dbReference type="ARBA" id="ARBA00023609"/>
    </source>
</evidence>
<feature type="domain" description="Surface lipoprotein assembly modifier C-terminal" evidence="9">
    <location>
        <begin position="190"/>
        <end position="476"/>
    </location>
</feature>
<comment type="caution">
    <text evidence="11">The sequence shown here is derived from an EMBL/GenBank/DDBJ whole genome shotgun (WGS) entry which is preliminary data.</text>
</comment>
<organism evidence="11 12">
    <name type="scientific">Gallibacterium trehalosifermentans</name>
    <dbReference type="NCBI Taxonomy" id="516935"/>
    <lineage>
        <taxon>Bacteria</taxon>
        <taxon>Pseudomonadati</taxon>
        <taxon>Pseudomonadota</taxon>
        <taxon>Gammaproteobacteria</taxon>
        <taxon>Pasteurellales</taxon>
        <taxon>Pasteurellaceae</taxon>
        <taxon>Gallibacterium</taxon>
    </lineage>
</organism>
<evidence type="ECO:0000256" key="4">
    <source>
        <dbReference type="ARBA" id="ARBA00022729"/>
    </source>
</evidence>
<evidence type="ECO:0000256" key="1">
    <source>
        <dbReference type="ARBA" id="ARBA00004571"/>
    </source>
</evidence>
<dbReference type="RefSeq" id="WP_382371732.1">
    <property type="nucleotide sequence ID" value="NZ_JBHLWB010000010.1"/>
</dbReference>
<keyword evidence="2" id="KW-1134">Transmembrane beta strand</keyword>
<sequence>MKNYLFIMLLFSSLTLAQTSNNYINDVNTPEREINIIQPIRKEMPYQKISPNEETLTISKEDLDKYPEIIVRALIPVLIKADADKIKLLLPIYQKKNNVDDNIVLWSKAILARQERDYSTSVILYRKLLNHLPLTVVKFQFAETLFFNQNNVEARDWFKSLLNEDLPINLKNIIENYYLLSLEKRDALLISGGANYLYEENINNAPPENVRYYGFKPWKKESGKGIGYQIGINKRFSLPKGFFSELSSKLSGKYYWDNKKYNQIELRNTLGMGYQTAKYQISLNPFLENRWYAGGASGKGKLRSYSENIGVNLNYKNIFSQNWQLFSQFEYAKENYQQRKYLNGNHYLISNTLFYIPTNKQYWFFNVAYDKANTQDKDDSYSKVAMKIGWEKEWQFNMATNISFTYATKKYKSPGRLLPTKQKNNERIIKFSVWNKKINILGITPRLTWIYQDQNSNHPFYQYNKHQVVIEVNKSFSLF</sequence>
<keyword evidence="4 8" id="KW-0732">Signal</keyword>
<feature type="signal peptide" evidence="8">
    <location>
        <begin position="1"/>
        <end position="17"/>
    </location>
</feature>
<dbReference type="EMBL" id="JBHLWB010000010">
    <property type="protein sequence ID" value="MFC0309868.1"/>
    <property type="molecule type" value="Genomic_DNA"/>
</dbReference>
<evidence type="ECO:0000256" key="8">
    <source>
        <dbReference type="SAM" id="SignalP"/>
    </source>
</evidence>
<dbReference type="InterPro" id="IPR057556">
    <property type="entry name" value="TPR_Slam"/>
</dbReference>
<gene>
    <name evidence="11" type="ORF">ACFFHK_09180</name>
</gene>
<comment type="subcellular location">
    <subcellularLocation>
        <location evidence="1">Cell outer membrane</location>
        <topology evidence="1">Multi-pass membrane protein</topology>
    </subcellularLocation>
</comment>
<protein>
    <submittedName>
        <fullName evidence="11">Surface lipoprotein assembly modifier</fullName>
    </submittedName>
</protein>
<name>A0ABV6H306_9PAST</name>